<evidence type="ECO:0000313" key="2">
    <source>
        <dbReference type="Proteomes" id="UP001446871"/>
    </source>
</evidence>
<protein>
    <submittedName>
        <fullName evidence="1">Uncharacterized protein</fullName>
    </submittedName>
</protein>
<evidence type="ECO:0000313" key="1">
    <source>
        <dbReference type="EMBL" id="KAK8063310.1"/>
    </source>
</evidence>
<name>A0ABR1UWN0_9PEZI</name>
<keyword evidence="2" id="KW-1185">Reference proteome</keyword>
<gene>
    <name evidence="1" type="ORF">PG996_007962</name>
</gene>
<comment type="caution">
    <text evidence="1">The sequence shown here is derived from an EMBL/GenBank/DDBJ whole genome shotgun (WGS) entry which is preliminary data.</text>
</comment>
<accession>A0ABR1UWN0</accession>
<reference evidence="1 2" key="1">
    <citation type="submission" date="2023-01" db="EMBL/GenBank/DDBJ databases">
        <title>Analysis of 21 Apiospora genomes using comparative genomics revels a genus with tremendous synthesis potential of carbohydrate active enzymes and secondary metabolites.</title>
        <authorList>
            <person name="Sorensen T."/>
        </authorList>
    </citation>
    <scope>NUCLEOTIDE SEQUENCE [LARGE SCALE GENOMIC DNA]</scope>
    <source>
        <strain evidence="1 2">CBS 83171</strain>
    </source>
</reference>
<dbReference type="EMBL" id="JAQQWM010000005">
    <property type="protein sequence ID" value="KAK8063310.1"/>
    <property type="molecule type" value="Genomic_DNA"/>
</dbReference>
<proteinExistence type="predicted"/>
<organism evidence="1 2">
    <name type="scientific">Apiospora saccharicola</name>
    <dbReference type="NCBI Taxonomy" id="335842"/>
    <lineage>
        <taxon>Eukaryota</taxon>
        <taxon>Fungi</taxon>
        <taxon>Dikarya</taxon>
        <taxon>Ascomycota</taxon>
        <taxon>Pezizomycotina</taxon>
        <taxon>Sordariomycetes</taxon>
        <taxon>Xylariomycetidae</taxon>
        <taxon>Amphisphaeriales</taxon>
        <taxon>Apiosporaceae</taxon>
        <taxon>Apiospora</taxon>
    </lineage>
</organism>
<dbReference type="Proteomes" id="UP001446871">
    <property type="component" value="Unassembled WGS sequence"/>
</dbReference>
<sequence>MDPKTLLSRPTLANAGKLTATCLGGQGNCTATTAACWFELPHRHRKSAIALSRPAARWFSSTRAYCRAKMPPPFDRKDKWVPGRGILEGVEESLSPYWGMAMYRTTYKDEEAWRTLL</sequence>